<dbReference type="EMBL" id="CP063849">
    <property type="protein sequence ID" value="QOY85465.1"/>
    <property type="molecule type" value="Genomic_DNA"/>
</dbReference>
<organism evidence="10 11">
    <name type="scientific">Paludibaculum fermentans</name>
    <dbReference type="NCBI Taxonomy" id="1473598"/>
    <lineage>
        <taxon>Bacteria</taxon>
        <taxon>Pseudomonadati</taxon>
        <taxon>Acidobacteriota</taxon>
        <taxon>Terriglobia</taxon>
        <taxon>Bryobacterales</taxon>
        <taxon>Bryobacteraceae</taxon>
        <taxon>Paludibaculum</taxon>
    </lineage>
</organism>
<dbReference type="CDD" id="cd00075">
    <property type="entry name" value="HATPase"/>
    <property type="match status" value="1"/>
</dbReference>
<dbReference type="EC" id="2.7.13.3" evidence="2"/>
<dbReference type="PROSITE" id="PS50109">
    <property type="entry name" value="HIS_KIN"/>
    <property type="match status" value="1"/>
</dbReference>
<comment type="catalytic activity">
    <reaction evidence="1">
        <text>ATP + protein L-histidine = ADP + protein N-phospho-L-histidine.</text>
        <dbReference type="EC" id="2.7.13.3"/>
    </reaction>
</comment>
<keyword evidence="11" id="KW-1185">Reference proteome</keyword>
<dbReference type="GO" id="GO:0004673">
    <property type="term" value="F:protein histidine kinase activity"/>
    <property type="evidence" value="ECO:0007669"/>
    <property type="project" value="UniProtKB-EC"/>
</dbReference>
<evidence type="ECO:0000256" key="7">
    <source>
        <dbReference type="ARBA" id="ARBA00022840"/>
    </source>
</evidence>
<dbReference type="Gene3D" id="3.30.565.10">
    <property type="entry name" value="Histidine kinase-like ATPase, C-terminal domain"/>
    <property type="match status" value="1"/>
</dbReference>
<evidence type="ECO:0000256" key="5">
    <source>
        <dbReference type="ARBA" id="ARBA00022741"/>
    </source>
</evidence>
<dbReference type="GO" id="GO:0000160">
    <property type="term" value="P:phosphorelay signal transduction system"/>
    <property type="evidence" value="ECO:0007669"/>
    <property type="project" value="UniProtKB-KW"/>
</dbReference>
<dbReference type="InterPro" id="IPR005467">
    <property type="entry name" value="His_kinase_dom"/>
</dbReference>
<keyword evidence="4" id="KW-0808">Transferase</keyword>
<dbReference type="Pfam" id="PF02518">
    <property type="entry name" value="HATPase_c"/>
    <property type="match status" value="1"/>
</dbReference>
<reference evidence="10 11" key="1">
    <citation type="submission" date="2020-10" db="EMBL/GenBank/DDBJ databases">
        <title>Complete genome sequence of Paludibaculum fermentans P105T, a facultatively anaerobic acidobacterium capable of dissimilatory Fe(III) reduction.</title>
        <authorList>
            <person name="Dedysh S.N."/>
            <person name="Beletsky A.V."/>
            <person name="Kulichevskaya I.S."/>
            <person name="Mardanov A.V."/>
            <person name="Ravin N.V."/>
        </authorList>
    </citation>
    <scope>NUCLEOTIDE SEQUENCE [LARGE SCALE GENOMIC DNA]</scope>
    <source>
        <strain evidence="10 11">P105</strain>
    </source>
</reference>
<dbReference type="PRINTS" id="PR00344">
    <property type="entry name" value="BCTRLSENSOR"/>
</dbReference>
<keyword evidence="3" id="KW-0597">Phosphoprotein</keyword>
<keyword evidence="8" id="KW-0902">Two-component regulatory system</keyword>
<evidence type="ECO:0000256" key="3">
    <source>
        <dbReference type="ARBA" id="ARBA00022553"/>
    </source>
</evidence>
<dbReference type="PANTHER" id="PTHR43065">
    <property type="entry name" value="SENSOR HISTIDINE KINASE"/>
    <property type="match status" value="1"/>
</dbReference>
<keyword evidence="5" id="KW-0547">Nucleotide-binding</keyword>
<dbReference type="RefSeq" id="WP_194447135.1">
    <property type="nucleotide sequence ID" value="NZ_CP063849.1"/>
</dbReference>
<evidence type="ECO:0000256" key="2">
    <source>
        <dbReference type="ARBA" id="ARBA00012438"/>
    </source>
</evidence>
<evidence type="ECO:0000313" key="10">
    <source>
        <dbReference type="EMBL" id="QOY85465.1"/>
    </source>
</evidence>
<dbReference type="InterPro" id="IPR036890">
    <property type="entry name" value="HATPase_C_sf"/>
</dbReference>
<dbReference type="KEGG" id="pfer:IRI77_21845"/>
<dbReference type="InterPro" id="IPR004358">
    <property type="entry name" value="Sig_transdc_His_kin-like_C"/>
</dbReference>
<evidence type="ECO:0000256" key="8">
    <source>
        <dbReference type="ARBA" id="ARBA00023012"/>
    </source>
</evidence>
<keyword evidence="6 10" id="KW-0418">Kinase</keyword>
<evidence type="ECO:0000256" key="1">
    <source>
        <dbReference type="ARBA" id="ARBA00000085"/>
    </source>
</evidence>
<dbReference type="GO" id="GO:0005524">
    <property type="term" value="F:ATP binding"/>
    <property type="evidence" value="ECO:0007669"/>
    <property type="project" value="UniProtKB-KW"/>
</dbReference>
<evidence type="ECO:0000313" key="11">
    <source>
        <dbReference type="Proteomes" id="UP000593892"/>
    </source>
</evidence>
<proteinExistence type="predicted"/>
<dbReference type="PANTHER" id="PTHR43065:SF10">
    <property type="entry name" value="PEROXIDE STRESS-ACTIVATED HISTIDINE KINASE MAK3"/>
    <property type="match status" value="1"/>
</dbReference>
<keyword evidence="7" id="KW-0067">ATP-binding</keyword>
<protein>
    <recommendedName>
        <fullName evidence="2">histidine kinase</fullName>
        <ecNumber evidence="2">2.7.13.3</ecNumber>
    </recommendedName>
</protein>
<dbReference type="Proteomes" id="UP000593892">
    <property type="component" value="Chromosome"/>
</dbReference>
<sequence length="224" mass="23933">MSRAAEPSVVDDPNPTPDLTLAGLVHDLNNVFETISEAAELVSGDPQSRALAQAIHRSVDRGRRIVGLYVDQSRSGPELDLVVERAATFLQDFLTHLPGTKVKVIRKVPAGIRLQGEPSDWERVFMNLFLNAAQAMKENGGGEIEVVAQAADGSVELRVSDNGPGIPDAILGKIFKPRFSTRSKHGGLGLHIVHTITQQCGGSVKAENRKDSAGALFTITAPVA</sequence>
<dbReference type="InterPro" id="IPR003594">
    <property type="entry name" value="HATPase_dom"/>
</dbReference>
<dbReference type="AlphaFoldDB" id="A0A7S7SIZ9"/>
<dbReference type="SUPFAM" id="SSF55874">
    <property type="entry name" value="ATPase domain of HSP90 chaperone/DNA topoisomerase II/histidine kinase"/>
    <property type="match status" value="1"/>
</dbReference>
<evidence type="ECO:0000256" key="4">
    <source>
        <dbReference type="ARBA" id="ARBA00022679"/>
    </source>
</evidence>
<evidence type="ECO:0000256" key="6">
    <source>
        <dbReference type="ARBA" id="ARBA00022777"/>
    </source>
</evidence>
<feature type="domain" description="Histidine kinase" evidence="9">
    <location>
        <begin position="23"/>
        <end position="224"/>
    </location>
</feature>
<gene>
    <name evidence="10" type="ORF">IRI77_21845</name>
</gene>
<evidence type="ECO:0000259" key="9">
    <source>
        <dbReference type="PROSITE" id="PS50109"/>
    </source>
</evidence>
<accession>A0A7S7SIZ9</accession>
<dbReference type="SMART" id="SM00387">
    <property type="entry name" value="HATPase_c"/>
    <property type="match status" value="1"/>
</dbReference>
<name>A0A7S7SIZ9_PALFE</name>